<dbReference type="Pfam" id="PF00041">
    <property type="entry name" value="fn3"/>
    <property type="match status" value="1"/>
</dbReference>
<evidence type="ECO:0000256" key="2">
    <source>
        <dbReference type="SAM" id="MobiDB-lite"/>
    </source>
</evidence>
<dbReference type="SMART" id="SM00060">
    <property type="entry name" value="FN3"/>
    <property type="match status" value="1"/>
</dbReference>
<dbReference type="GO" id="GO:0000132">
    <property type="term" value="P:establishment of mitotic spindle orientation"/>
    <property type="evidence" value="ECO:0007669"/>
    <property type="project" value="TreeGrafter"/>
</dbReference>
<dbReference type="InterPro" id="IPR036116">
    <property type="entry name" value="FN3_sf"/>
</dbReference>
<feature type="domain" description="Fibronectin type-III" evidence="3">
    <location>
        <begin position="204"/>
        <end position="304"/>
    </location>
</feature>
<dbReference type="GO" id="GO:0005819">
    <property type="term" value="C:spindle"/>
    <property type="evidence" value="ECO:0007669"/>
    <property type="project" value="TreeGrafter"/>
</dbReference>
<dbReference type="AlphaFoldDB" id="A0A8T2MBC8"/>
<comment type="caution">
    <text evidence="4">The sequence shown here is derived from an EMBL/GenBank/DDBJ whole genome shotgun (WGS) entry which is preliminary data.</text>
</comment>
<evidence type="ECO:0000259" key="3">
    <source>
        <dbReference type="PROSITE" id="PS50853"/>
    </source>
</evidence>
<protein>
    <recommendedName>
        <fullName evidence="3">Fibronectin type-III domain-containing protein</fullName>
    </recommendedName>
</protein>
<dbReference type="InterPro" id="IPR039269">
    <property type="entry name" value="ANKFN1"/>
</dbReference>
<proteinExistence type="predicted"/>
<dbReference type="InterPro" id="IPR013783">
    <property type="entry name" value="Ig-like_fold"/>
</dbReference>
<dbReference type="CDD" id="cd00063">
    <property type="entry name" value="FN3"/>
    <property type="match status" value="1"/>
</dbReference>
<name>A0A8T2MBC8_ASTMX</name>
<reference evidence="4 5" key="1">
    <citation type="submission" date="2021-07" db="EMBL/GenBank/DDBJ databases">
        <authorList>
            <person name="Imarazene B."/>
            <person name="Zahm M."/>
            <person name="Klopp C."/>
            <person name="Cabau C."/>
            <person name="Beille S."/>
            <person name="Jouanno E."/>
            <person name="Castinel A."/>
            <person name="Lluch J."/>
            <person name="Gil L."/>
            <person name="Kuchtly C."/>
            <person name="Lopez Roques C."/>
            <person name="Donnadieu C."/>
            <person name="Parrinello H."/>
            <person name="Journot L."/>
            <person name="Du K."/>
            <person name="Schartl M."/>
            <person name="Retaux S."/>
            <person name="Guiguen Y."/>
        </authorList>
    </citation>
    <scope>NUCLEOTIDE SEQUENCE [LARGE SCALE GENOMIC DNA]</scope>
    <source>
        <strain evidence="4">Pach_M1</strain>
        <tissue evidence="4">Testis</tissue>
    </source>
</reference>
<dbReference type="InterPro" id="IPR003961">
    <property type="entry name" value="FN3_dom"/>
</dbReference>
<organism evidence="4 5">
    <name type="scientific">Astyanax mexicanus</name>
    <name type="common">Blind cave fish</name>
    <name type="synonym">Astyanax fasciatus mexicanus</name>
    <dbReference type="NCBI Taxonomy" id="7994"/>
    <lineage>
        <taxon>Eukaryota</taxon>
        <taxon>Metazoa</taxon>
        <taxon>Chordata</taxon>
        <taxon>Craniata</taxon>
        <taxon>Vertebrata</taxon>
        <taxon>Euteleostomi</taxon>
        <taxon>Actinopterygii</taxon>
        <taxon>Neopterygii</taxon>
        <taxon>Teleostei</taxon>
        <taxon>Ostariophysi</taxon>
        <taxon>Characiformes</taxon>
        <taxon>Characoidei</taxon>
        <taxon>Acestrorhamphidae</taxon>
        <taxon>Acestrorhamphinae</taxon>
        <taxon>Astyanax</taxon>
    </lineage>
</organism>
<dbReference type="GO" id="GO:0061172">
    <property type="term" value="P:regulation of establishment of bipolar cell polarity"/>
    <property type="evidence" value="ECO:0007669"/>
    <property type="project" value="TreeGrafter"/>
</dbReference>
<feature type="region of interest" description="Disordered" evidence="2">
    <location>
        <begin position="902"/>
        <end position="927"/>
    </location>
</feature>
<dbReference type="SUPFAM" id="SSF49265">
    <property type="entry name" value="Fibronectin type III"/>
    <property type="match status" value="1"/>
</dbReference>
<gene>
    <name evidence="4" type="ORF">AMEX_G4616</name>
</gene>
<dbReference type="PANTHER" id="PTHR21437:SF2">
    <property type="entry name" value="ANKYRIN REPEAT AND FIBRONECTIN TYPE-III DOMAIN-CONTAINING PROTEIN 1-LIKE"/>
    <property type="match status" value="1"/>
</dbReference>
<evidence type="ECO:0000313" key="5">
    <source>
        <dbReference type="Proteomes" id="UP000752171"/>
    </source>
</evidence>
<feature type="compositionally biased region" description="Acidic residues" evidence="2">
    <location>
        <begin position="909"/>
        <end position="921"/>
    </location>
</feature>
<accession>A0A8T2MBC8</accession>
<dbReference type="PROSITE" id="PS50853">
    <property type="entry name" value="FN3"/>
    <property type="match status" value="1"/>
</dbReference>
<feature type="coiled-coil region" evidence="1">
    <location>
        <begin position="154"/>
        <end position="181"/>
    </location>
</feature>
<dbReference type="Gene3D" id="2.60.40.10">
    <property type="entry name" value="Immunoglobulins"/>
    <property type="match status" value="1"/>
</dbReference>
<dbReference type="Proteomes" id="UP000752171">
    <property type="component" value="Unassembled WGS sequence"/>
</dbReference>
<evidence type="ECO:0000256" key="1">
    <source>
        <dbReference type="SAM" id="Coils"/>
    </source>
</evidence>
<keyword evidence="1" id="KW-0175">Coiled coil</keyword>
<feature type="region of interest" description="Disordered" evidence="2">
    <location>
        <begin position="859"/>
        <end position="878"/>
    </location>
</feature>
<dbReference type="PANTHER" id="PTHR21437">
    <property type="entry name" value="WIDE AWAKE"/>
    <property type="match status" value="1"/>
</dbReference>
<evidence type="ECO:0000313" key="4">
    <source>
        <dbReference type="EMBL" id="KAG9279135.1"/>
    </source>
</evidence>
<sequence length="971" mass="109739">MSLSVRDPPQRRRSLGPVSPKRIYRNLSVRLRGKDTPTEGEGPESTSYHNKVADNCWSVWDAVEDGDALAVQALLCRERVSEGGGQRERDVVKERERVVNSMNDQGLVPLDVAILTHNSTLLQVLVKAGARPNPVLKRPSDWSEKLDTLVSLAGQRVEEKRTELKAQRAELSTQVADAHRELRQWSLRHDLYTLMRERFQLTEPPDPPSAAALLVLSETALSVSITPQREYTTGLITSYRVEWSSSADFTPLTGCGFVTDIKTPVFHITGLNTGEWYYVRVSAYNIKGWGPPQNCSPPSATPSSWRQCSGVKIRGSSQEAALRKLLDQIREPTYRGYCTESLRQLRSAKRVSMSRGLKHFFQSANKFVRLLQRGAYLATVFYHKDNILVTAEDQLPLVEIQCCSTSITQDFLWFAKLSCAWQRVPWLQQSMSSSLSSSSSLLQNRHCILRAISQIQASLGSVDLGQVYFEPLKDRHGNVLLVTLKEVVTPLTPADPQLHWSPLKHLETRWSRAHLLPEPTAMDTFTQQLRKKLEYHRNSGQRAQPGLYVGIVKLCSSVEQLRVAVPQHLPNLLLHSRIRNNTHVSREEWSWLQRHSVGGVSGSGQLVTDGGADCLIDSSGVEEFVRDLRTAVTHLLTKLNIPLFRAYQYRLYTQELIQVGDEVSFLLLLPPSEEFSSSLWPLEGAQDARLTMPLHIFELVHFWVYSRELLCLYCEAWVKLELDVYLCQQALREALDSREISEARDRLAHITQLSQSVEAVWRERRWIMDVMQCVRSRQRLGAVPLHLIMGSQPVKKEEGGRFPILLQTHTHTPGTGGTVCSSEALSHTATPPVNIPGITAREQSHLCLPPLSYSDCTATSHSIPDTRHQENQPCSHSSTTFHHSGIGIHHIHSCPEFPTFPSSSLSISVEEEEEEEEEKCDEEQNRGDRAVELLQALDLQEEHIEIMYDLDSAVSENRPHRNVLTNLETHF</sequence>
<dbReference type="EMBL" id="JAICCE010000003">
    <property type="protein sequence ID" value="KAG9279135.1"/>
    <property type="molecule type" value="Genomic_DNA"/>
</dbReference>